<evidence type="ECO:0000259" key="6">
    <source>
        <dbReference type="Pfam" id="PF08281"/>
    </source>
</evidence>
<evidence type="ECO:0000313" key="7">
    <source>
        <dbReference type="EMBL" id="GAA4415211.1"/>
    </source>
</evidence>
<dbReference type="InterPro" id="IPR013324">
    <property type="entry name" value="RNA_pol_sigma_r3/r4-like"/>
</dbReference>
<dbReference type="InterPro" id="IPR013325">
    <property type="entry name" value="RNA_pol_sigma_r2"/>
</dbReference>
<dbReference type="InterPro" id="IPR039425">
    <property type="entry name" value="RNA_pol_sigma-70-like"/>
</dbReference>
<dbReference type="RefSeq" id="WP_345270338.1">
    <property type="nucleotide sequence ID" value="NZ_BAABHB010000012.1"/>
</dbReference>
<evidence type="ECO:0000256" key="4">
    <source>
        <dbReference type="ARBA" id="ARBA00023163"/>
    </source>
</evidence>
<dbReference type="PANTHER" id="PTHR43133">
    <property type="entry name" value="RNA POLYMERASE ECF-TYPE SIGMA FACTO"/>
    <property type="match status" value="1"/>
</dbReference>
<dbReference type="SUPFAM" id="SSF88946">
    <property type="entry name" value="Sigma2 domain of RNA polymerase sigma factors"/>
    <property type="match status" value="1"/>
</dbReference>
<dbReference type="InterPro" id="IPR036388">
    <property type="entry name" value="WH-like_DNA-bd_sf"/>
</dbReference>
<dbReference type="Gene3D" id="1.10.10.10">
    <property type="entry name" value="Winged helix-like DNA-binding domain superfamily/Winged helix DNA-binding domain"/>
    <property type="match status" value="1"/>
</dbReference>
<keyword evidence="3" id="KW-0731">Sigma factor</keyword>
<comment type="caution">
    <text evidence="7">The sequence shown here is derived from an EMBL/GenBank/DDBJ whole genome shotgun (WGS) entry which is preliminary data.</text>
</comment>
<feature type="domain" description="RNA polymerase sigma factor 70 region 4 type 2" evidence="6">
    <location>
        <begin position="132"/>
        <end position="182"/>
    </location>
</feature>
<name>A0ABP8KT62_9BACT</name>
<gene>
    <name evidence="7" type="ORF">GCM10023187_45500</name>
</gene>
<feature type="domain" description="RNA polymerase sigma-70 region 2" evidence="5">
    <location>
        <begin position="30"/>
        <end position="97"/>
    </location>
</feature>
<evidence type="ECO:0000313" key="8">
    <source>
        <dbReference type="Proteomes" id="UP001500936"/>
    </source>
</evidence>
<keyword evidence="2" id="KW-0805">Transcription regulation</keyword>
<keyword evidence="4" id="KW-0804">Transcription</keyword>
<dbReference type="InterPro" id="IPR013249">
    <property type="entry name" value="RNA_pol_sigma70_r4_t2"/>
</dbReference>
<organism evidence="7 8">
    <name type="scientific">Nibrella viscosa</name>
    <dbReference type="NCBI Taxonomy" id="1084524"/>
    <lineage>
        <taxon>Bacteria</taxon>
        <taxon>Pseudomonadati</taxon>
        <taxon>Bacteroidota</taxon>
        <taxon>Cytophagia</taxon>
        <taxon>Cytophagales</taxon>
        <taxon>Spirosomataceae</taxon>
        <taxon>Nibrella</taxon>
    </lineage>
</organism>
<evidence type="ECO:0000256" key="2">
    <source>
        <dbReference type="ARBA" id="ARBA00023015"/>
    </source>
</evidence>
<dbReference type="InterPro" id="IPR007627">
    <property type="entry name" value="RNA_pol_sigma70_r2"/>
</dbReference>
<dbReference type="SUPFAM" id="SSF88659">
    <property type="entry name" value="Sigma3 and sigma4 domains of RNA polymerase sigma factors"/>
    <property type="match status" value="1"/>
</dbReference>
<dbReference type="PANTHER" id="PTHR43133:SF46">
    <property type="entry name" value="RNA POLYMERASE SIGMA-70 FACTOR ECF SUBFAMILY"/>
    <property type="match status" value="1"/>
</dbReference>
<proteinExistence type="inferred from homology"/>
<sequence length="206" mass="24062">MPRRRTSFGLDEETLWDQFRGGNEKAFAQLYQEYVQVLYHYCTHFASDKALIKDCIHDLFVELWKHRQNIGPTTSVRFYLMASIKRKLVRHLTAEQKFSSQDDARPGELLTGSDPSYESTLISQEEDLHMNDCLQKAIERLPRRQREAVYLRYYQNMSNEEISELMQINIQSVYNLIFGALSNLKKYISPEKVVLGISVLLSGLLM</sequence>
<reference evidence="8" key="1">
    <citation type="journal article" date="2019" name="Int. J. Syst. Evol. Microbiol.">
        <title>The Global Catalogue of Microorganisms (GCM) 10K type strain sequencing project: providing services to taxonomists for standard genome sequencing and annotation.</title>
        <authorList>
            <consortium name="The Broad Institute Genomics Platform"/>
            <consortium name="The Broad Institute Genome Sequencing Center for Infectious Disease"/>
            <person name="Wu L."/>
            <person name="Ma J."/>
        </authorList>
    </citation>
    <scope>NUCLEOTIDE SEQUENCE [LARGE SCALE GENOMIC DNA]</scope>
    <source>
        <strain evidence="8">JCM 17925</strain>
    </source>
</reference>
<comment type="similarity">
    <text evidence="1">Belongs to the sigma-70 factor family. ECF subfamily.</text>
</comment>
<dbReference type="Proteomes" id="UP001500936">
    <property type="component" value="Unassembled WGS sequence"/>
</dbReference>
<evidence type="ECO:0000259" key="5">
    <source>
        <dbReference type="Pfam" id="PF04542"/>
    </source>
</evidence>
<evidence type="ECO:0000256" key="1">
    <source>
        <dbReference type="ARBA" id="ARBA00010641"/>
    </source>
</evidence>
<dbReference type="InterPro" id="IPR014284">
    <property type="entry name" value="RNA_pol_sigma-70_dom"/>
</dbReference>
<dbReference type="Gene3D" id="1.10.1740.10">
    <property type="match status" value="1"/>
</dbReference>
<dbReference type="Pfam" id="PF08281">
    <property type="entry name" value="Sigma70_r4_2"/>
    <property type="match status" value="1"/>
</dbReference>
<keyword evidence="8" id="KW-1185">Reference proteome</keyword>
<evidence type="ECO:0000256" key="3">
    <source>
        <dbReference type="ARBA" id="ARBA00023082"/>
    </source>
</evidence>
<accession>A0ABP8KT62</accession>
<dbReference type="NCBIfam" id="TIGR02937">
    <property type="entry name" value="sigma70-ECF"/>
    <property type="match status" value="1"/>
</dbReference>
<protein>
    <submittedName>
        <fullName evidence="7">Sigma-70 family RNA polymerase sigma factor</fullName>
    </submittedName>
</protein>
<dbReference type="CDD" id="cd06171">
    <property type="entry name" value="Sigma70_r4"/>
    <property type="match status" value="1"/>
</dbReference>
<dbReference type="EMBL" id="BAABHB010000012">
    <property type="protein sequence ID" value="GAA4415211.1"/>
    <property type="molecule type" value="Genomic_DNA"/>
</dbReference>
<dbReference type="Pfam" id="PF04542">
    <property type="entry name" value="Sigma70_r2"/>
    <property type="match status" value="1"/>
</dbReference>